<evidence type="ECO:0000313" key="7">
    <source>
        <dbReference type="EMBL" id="JAG53134.1"/>
    </source>
</evidence>
<evidence type="ECO:0000256" key="2">
    <source>
        <dbReference type="ARBA" id="ARBA00022487"/>
    </source>
</evidence>
<reference evidence="7" key="1">
    <citation type="submission" date="2014-09" db="EMBL/GenBank/DDBJ databases">
        <authorList>
            <person name="Magalhaes I.L.F."/>
            <person name="Oliveira U."/>
            <person name="Santos F.R."/>
            <person name="Vidigal T.H.D.A."/>
            <person name="Brescovit A.D."/>
            <person name="Santos A.J."/>
        </authorList>
    </citation>
    <scope>NUCLEOTIDE SEQUENCE</scope>
</reference>
<dbReference type="ESTHER" id="lyghe-a0a0a9yta4">
    <property type="family name" value="Carb_B_Arthropoda"/>
</dbReference>
<dbReference type="PANTHER" id="PTHR43142">
    <property type="entry name" value="CARBOXYLIC ESTER HYDROLASE"/>
    <property type="match status" value="1"/>
</dbReference>
<dbReference type="PROSITE" id="PS00941">
    <property type="entry name" value="CARBOXYLESTERASE_B_2"/>
    <property type="match status" value="1"/>
</dbReference>
<keyword evidence="2" id="KW-0719">Serine esterase</keyword>
<dbReference type="PROSITE" id="PS00122">
    <property type="entry name" value="CARBOXYLESTERASE_B_1"/>
    <property type="match status" value="1"/>
</dbReference>
<organism evidence="7">
    <name type="scientific">Lygus hesperus</name>
    <name type="common">Western plant bug</name>
    <dbReference type="NCBI Taxonomy" id="30085"/>
    <lineage>
        <taxon>Eukaryota</taxon>
        <taxon>Metazoa</taxon>
        <taxon>Ecdysozoa</taxon>
        <taxon>Arthropoda</taxon>
        <taxon>Hexapoda</taxon>
        <taxon>Insecta</taxon>
        <taxon>Pterygota</taxon>
        <taxon>Neoptera</taxon>
        <taxon>Paraneoptera</taxon>
        <taxon>Hemiptera</taxon>
        <taxon>Heteroptera</taxon>
        <taxon>Panheteroptera</taxon>
        <taxon>Cimicomorpha</taxon>
        <taxon>Miridae</taxon>
        <taxon>Mirini</taxon>
        <taxon>Lygus</taxon>
    </lineage>
</organism>
<evidence type="ECO:0000256" key="5">
    <source>
        <dbReference type="RuleBase" id="RU361235"/>
    </source>
</evidence>
<dbReference type="InterPro" id="IPR029058">
    <property type="entry name" value="AB_hydrolase_fold"/>
</dbReference>
<dbReference type="SUPFAM" id="SSF53474">
    <property type="entry name" value="alpha/beta-Hydrolases"/>
    <property type="match status" value="1"/>
</dbReference>
<name>A0A0K8SJ36_LYGHE</name>
<evidence type="ECO:0000256" key="1">
    <source>
        <dbReference type="ARBA" id="ARBA00005964"/>
    </source>
</evidence>
<sequence>MFFLVAALCLQAAADERLPEVTIGQGTVRGLVQKTINGREFEAFLGIPYANPPVGQLRFKAAEPKESWNGVWNATVPPNQCMQISYFTNEIEGSEDCLYVNVYTPQSNSKKALDVLVYIHGGGFQFLTGTAYGPEYILDRDVVYVTFNYRLGTLGFLSFEDDQLPGNNGLKDQNLALKWVNKNIAAFGGDPKKITISGMSAGGASVHYHLLSKKSKGLFAKAIMTSGSVSNPWAVSKNVGEKSFRLAAELGCLGTKTSKILECLRERPAERIVRLSDLSRVEVYNPISPIGPMIEKPSRSAFIDKQPYDIIRNGEAYDVPIMWSVNSDEGLFPGAKIIADESGALDKNWDTIIPHLLELNFTASSKQQLQIAHQLREHYLGGKRIRDAPGKFTELLGDRYFYNGIHEAAKLHAENSKSPVWFYRFSYVSDTRLSDYYKISDIYKGGACHGDDCHYVLRAVYAPVEGHPEDKKMISTMVDIWLNFMQSSVPSSWKTVKSGLPDLTFLDIVCSDPKNNVVKTEGRTPGQELWLSFNLPENSGDLIKDNVHTEL</sequence>
<evidence type="ECO:0000259" key="6">
    <source>
        <dbReference type="Pfam" id="PF00135"/>
    </source>
</evidence>
<keyword evidence="4" id="KW-0325">Glycoprotein</keyword>
<dbReference type="CDD" id="cd00312">
    <property type="entry name" value="Esterase_lipase"/>
    <property type="match status" value="1"/>
</dbReference>
<dbReference type="InterPro" id="IPR019819">
    <property type="entry name" value="Carboxylesterase_B_CS"/>
</dbReference>
<proteinExistence type="inferred from homology"/>
<dbReference type="GO" id="GO:0052689">
    <property type="term" value="F:carboxylic ester hydrolase activity"/>
    <property type="evidence" value="ECO:0007669"/>
    <property type="project" value="UniProtKB-KW"/>
</dbReference>
<protein>
    <recommendedName>
        <fullName evidence="5">Carboxylic ester hydrolase</fullName>
        <ecNumber evidence="5">3.1.1.-</ecNumber>
    </recommendedName>
</protein>
<dbReference type="EMBL" id="GBRD01012690">
    <property type="protein sequence ID" value="JAG53134.1"/>
    <property type="molecule type" value="Transcribed_RNA"/>
</dbReference>
<dbReference type="EC" id="3.1.1.-" evidence="5"/>
<evidence type="ECO:0000256" key="4">
    <source>
        <dbReference type="ARBA" id="ARBA00023180"/>
    </source>
</evidence>
<feature type="domain" description="Carboxylesterase type B" evidence="6">
    <location>
        <begin position="19"/>
        <end position="496"/>
    </location>
</feature>
<dbReference type="PANTHER" id="PTHR43142:SF1">
    <property type="entry name" value="CARBOXYLIC ESTER HYDROLASE"/>
    <property type="match status" value="1"/>
</dbReference>
<dbReference type="Gene3D" id="3.40.50.1820">
    <property type="entry name" value="alpha/beta hydrolase"/>
    <property type="match status" value="1"/>
</dbReference>
<dbReference type="InterPro" id="IPR002018">
    <property type="entry name" value="CarbesteraseB"/>
</dbReference>
<dbReference type="AlphaFoldDB" id="A0A0K8SJ36"/>
<keyword evidence="3 5" id="KW-0378">Hydrolase</keyword>
<accession>A0A0K8SJ36</accession>
<evidence type="ECO:0000256" key="3">
    <source>
        <dbReference type="ARBA" id="ARBA00022801"/>
    </source>
</evidence>
<dbReference type="Pfam" id="PF00135">
    <property type="entry name" value="COesterase"/>
    <property type="match status" value="1"/>
</dbReference>
<dbReference type="InterPro" id="IPR019826">
    <property type="entry name" value="Carboxylesterase_B_AS"/>
</dbReference>
<comment type="similarity">
    <text evidence="1 5">Belongs to the type-B carboxylesterase/lipase family.</text>
</comment>